<dbReference type="Gene3D" id="2.10.25.10">
    <property type="entry name" value="Laminin"/>
    <property type="match status" value="2"/>
</dbReference>
<dbReference type="CDD" id="cd00087">
    <property type="entry name" value="FReD"/>
    <property type="match status" value="1"/>
</dbReference>
<dbReference type="SMART" id="SM00186">
    <property type="entry name" value="FBG"/>
    <property type="match status" value="1"/>
</dbReference>
<dbReference type="Pfam" id="PF00059">
    <property type="entry name" value="Lectin_C"/>
    <property type="match status" value="1"/>
</dbReference>
<dbReference type="InterPro" id="IPR001881">
    <property type="entry name" value="EGF-like_Ca-bd_dom"/>
</dbReference>
<evidence type="ECO:0000259" key="16">
    <source>
        <dbReference type="PROSITE" id="PS51465"/>
    </source>
</evidence>
<dbReference type="Pfam" id="PF07645">
    <property type="entry name" value="EGF_CA"/>
    <property type="match status" value="2"/>
</dbReference>
<evidence type="ECO:0000256" key="4">
    <source>
        <dbReference type="ARBA" id="ARBA00022729"/>
    </source>
</evidence>
<evidence type="ECO:0000256" key="2">
    <source>
        <dbReference type="ARBA" id="ARBA00022536"/>
    </source>
</evidence>
<dbReference type="PROSITE" id="PS00010">
    <property type="entry name" value="ASX_HYDROXYL"/>
    <property type="match status" value="2"/>
</dbReference>
<comment type="subcellular location">
    <subcellularLocation>
        <location evidence="1">Membrane</location>
        <topology evidence="1">Single-pass type I membrane protein</topology>
    </subcellularLocation>
</comment>
<evidence type="ECO:0000259" key="13">
    <source>
        <dbReference type="PROSITE" id="PS50026"/>
    </source>
</evidence>
<dbReference type="InterPro" id="IPR050373">
    <property type="entry name" value="Fibrinogen_C-term_domain"/>
</dbReference>
<dbReference type="InterPro" id="IPR000742">
    <property type="entry name" value="EGF"/>
</dbReference>
<dbReference type="FunFam" id="2.10.25.10:FF:000202">
    <property type="entry name" value="Multiple epidermal growth factor-like domains 8"/>
    <property type="match status" value="1"/>
</dbReference>
<dbReference type="PROSITE" id="PS01186">
    <property type="entry name" value="EGF_2"/>
    <property type="match status" value="2"/>
</dbReference>
<dbReference type="GO" id="GO:0048513">
    <property type="term" value="P:animal organ development"/>
    <property type="evidence" value="ECO:0007669"/>
    <property type="project" value="UniProtKB-ARBA"/>
</dbReference>
<dbReference type="PROSITE" id="PS51465">
    <property type="entry name" value="KAZAL_2"/>
    <property type="match status" value="1"/>
</dbReference>
<evidence type="ECO:0000256" key="12">
    <source>
        <dbReference type="SAM" id="Phobius"/>
    </source>
</evidence>
<keyword evidence="4" id="KW-0732">Signal</keyword>
<evidence type="ECO:0000256" key="10">
    <source>
        <dbReference type="ARBA" id="ARBA00023180"/>
    </source>
</evidence>
<feature type="domain" description="EGF-like" evidence="13">
    <location>
        <begin position="311"/>
        <end position="351"/>
    </location>
</feature>
<comment type="caution">
    <text evidence="11">Lacks conserved residue(s) required for the propagation of feature annotation.</text>
</comment>
<organism evidence="17 18">
    <name type="scientific">Pocillopora meandrina</name>
    <dbReference type="NCBI Taxonomy" id="46732"/>
    <lineage>
        <taxon>Eukaryota</taxon>
        <taxon>Metazoa</taxon>
        <taxon>Cnidaria</taxon>
        <taxon>Anthozoa</taxon>
        <taxon>Hexacorallia</taxon>
        <taxon>Scleractinia</taxon>
        <taxon>Astrocoeniina</taxon>
        <taxon>Pocilloporidae</taxon>
        <taxon>Pocillopora</taxon>
    </lineage>
</organism>
<dbReference type="EMBL" id="CALNXJ010000009">
    <property type="protein sequence ID" value="CAH3104297.1"/>
    <property type="molecule type" value="Genomic_DNA"/>
</dbReference>
<dbReference type="SUPFAM" id="SSF100895">
    <property type="entry name" value="Kazal-type serine protease inhibitors"/>
    <property type="match status" value="1"/>
</dbReference>
<feature type="domain" description="C-type lectin" evidence="14">
    <location>
        <begin position="705"/>
        <end position="821"/>
    </location>
</feature>
<dbReference type="PROSITE" id="PS50026">
    <property type="entry name" value="EGF_3"/>
    <property type="match status" value="3"/>
</dbReference>
<keyword evidence="18" id="KW-1185">Reference proteome</keyword>
<dbReference type="Gene3D" id="3.30.60.30">
    <property type="match status" value="1"/>
</dbReference>
<dbReference type="SMART" id="SM00181">
    <property type="entry name" value="EGF"/>
    <property type="match status" value="3"/>
</dbReference>
<evidence type="ECO:0000256" key="8">
    <source>
        <dbReference type="ARBA" id="ARBA00023136"/>
    </source>
</evidence>
<keyword evidence="7 12" id="KW-1133">Transmembrane helix</keyword>
<dbReference type="AlphaFoldDB" id="A0AAU9W9X0"/>
<dbReference type="Pfam" id="PF07648">
    <property type="entry name" value="Kazal_2"/>
    <property type="match status" value="1"/>
</dbReference>
<dbReference type="PROSITE" id="PS00514">
    <property type="entry name" value="FIBRINOGEN_C_1"/>
    <property type="match status" value="1"/>
</dbReference>
<dbReference type="Pfam" id="PF00147">
    <property type="entry name" value="Fibrinogen_C"/>
    <property type="match status" value="2"/>
</dbReference>
<dbReference type="PROSITE" id="PS50041">
    <property type="entry name" value="C_TYPE_LECTIN_2"/>
    <property type="match status" value="1"/>
</dbReference>
<proteinExistence type="predicted"/>
<dbReference type="GO" id="GO:0016020">
    <property type="term" value="C:membrane"/>
    <property type="evidence" value="ECO:0007669"/>
    <property type="project" value="UniProtKB-SubCell"/>
</dbReference>
<dbReference type="SMART" id="SM00179">
    <property type="entry name" value="EGF_CA"/>
    <property type="match status" value="3"/>
</dbReference>
<evidence type="ECO:0000313" key="18">
    <source>
        <dbReference type="Proteomes" id="UP001159428"/>
    </source>
</evidence>
<feature type="domain" description="EGF-like" evidence="13">
    <location>
        <begin position="823"/>
        <end position="863"/>
    </location>
</feature>
<feature type="domain" description="EGF-like" evidence="13">
    <location>
        <begin position="864"/>
        <end position="905"/>
    </location>
</feature>
<evidence type="ECO:0000256" key="7">
    <source>
        <dbReference type="ARBA" id="ARBA00022989"/>
    </source>
</evidence>
<feature type="domain" description="Kazal-like" evidence="16">
    <location>
        <begin position="337"/>
        <end position="384"/>
    </location>
</feature>
<dbReference type="InterPro" id="IPR000152">
    <property type="entry name" value="EGF-type_Asp/Asn_hydroxyl_site"/>
</dbReference>
<dbReference type="InterPro" id="IPR016187">
    <property type="entry name" value="CTDL_fold"/>
</dbReference>
<feature type="domain" description="Fibrinogen C-terminal" evidence="15">
    <location>
        <begin position="943"/>
        <end position="1136"/>
    </location>
</feature>
<dbReference type="InterPro" id="IPR018097">
    <property type="entry name" value="EGF_Ca-bd_CS"/>
</dbReference>
<dbReference type="InterPro" id="IPR018378">
    <property type="entry name" value="C-type_lectin_CS"/>
</dbReference>
<evidence type="ECO:0000256" key="9">
    <source>
        <dbReference type="ARBA" id="ARBA00023157"/>
    </source>
</evidence>
<dbReference type="InterPro" id="IPR036058">
    <property type="entry name" value="Kazal_dom_sf"/>
</dbReference>
<dbReference type="InterPro" id="IPR036056">
    <property type="entry name" value="Fibrinogen-like_C"/>
</dbReference>
<dbReference type="SUPFAM" id="SSF56436">
    <property type="entry name" value="C-type lectin-like"/>
    <property type="match status" value="1"/>
</dbReference>
<dbReference type="PROSITE" id="PS01187">
    <property type="entry name" value="EGF_CA"/>
    <property type="match status" value="1"/>
</dbReference>
<evidence type="ECO:0000256" key="6">
    <source>
        <dbReference type="ARBA" id="ARBA00022837"/>
    </source>
</evidence>
<dbReference type="SUPFAM" id="SSF56496">
    <property type="entry name" value="Fibrinogen C-terminal domain-like"/>
    <property type="match status" value="1"/>
</dbReference>
<keyword evidence="9" id="KW-1015">Disulfide bond</keyword>
<gene>
    <name evidence="17" type="ORF">PMEA_00034629</name>
</gene>
<dbReference type="CDD" id="cd00104">
    <property type="entry name" value="KAZAL_FS"/>
    <property type="match status" value="1"/>
</dbReference>
<keyword evidence="3 12" id="KW-0812">Transmembrane</keyword>
<dbReference type="Proteomes" id="UP001159428">
    <property type="component" value="Unassembled WGS sequence"/>
</dbReference>
<feature type="transmembrane region" description="Helical" evidence="12">
    <location>
        <begin position="107"/>
        <end position="126"/>
    </location>
</feature>
<evidence type="ECO:0000259" key="14">
    <source>
        <dbReference type="PROSITE" id="PS50041"/>
    </source>
</evidence>
<dbReference type="InterPro" id="IPR016186">
    <property type="entry name" value="C-type_lectin-like/link_sf"/>
</dbReference>
<keyword evidence="5" id="KW-0677">Repeat</keyword>
<evidence type="ECO:0000256" key="11">
    <source>
        <dbReference type="PROSITE-ProRule" id="PRU00076"/>
    </source>
</evidence>
<sequence>MQVRNGDLTCQYVSFSSKFSGDGTPVRVFASINHGNKSSGVHDLAFIWIEDVTTSRFKACLVQSGKNLESNSTMIDWFAFQGSQTGVSHGQAIFSFFTTGSQCNRYFFLRFCYLCALIYFSFLFLLNKPFTSIPKIHVTVQHGTLNQVQDAMNIWIANVSTNHFEVCLQESTTFDGLHDKLLVNWMAYEHYPLSWEAKESSAVSFSENEVPSTRDSYALCKNVTFSIPFYSAPLLITTVINGDGNNANNACSVKGPIITWLEEVTTSYFRVCIKDSAGYDGQRSKVLVDYLLFGAFVFSFCSKQMNMSIADLDPCSNASCKYHSHCVSLSPNQFTCACEGSCPSYEEQVCASNGRTFTNLCLLKQEICRTRGNYTKYHPGSCIGTFLFKSKTFKSAYIKYLNLKILLCFPLQKGRHQFGNVPSWAEDQCEVIQFKSFIFYPDQKIYVQLTVNHVNYSDSTVVHEATTPWVESVNSTQFTACVTRAGRNDYPSDSFATVDWVAYQGAPSGGVAGEKWFSRWWTGTSCQKVTFAKGKFSQPPTIFATAEHHRSRLKHDATSLWMEDVSVNSFKICLRELQNFAGVHDDISVNWLAFESLHRPLFSEHSDVNFQNNLSPSEIYNFAFCKDVSFKRSYEKSPTVLVTAKHSIKGGKVAAECNGIVSWTEFITPSRFRICVKELFIQHYDPLLVSYAVLSDVCEEKWKYFNGYCYRKVSSCDSWTNSQGTCAALGANLPSIHSQEENVYVQSLHGGEYSWLGLFDINTEGKFVWSDGTSYDFHYWAEHQPNNFHDEDCIHTLGFLQDHRYEWNDVNCSDCHRFTCKKDFNECNDFFNDCPVNTSCVNSDGSYACRCPIGFRLEGKNCSDVDECSSGSFSCHAKAKCVNTPGSYSCICSAGYKGDGKINCTIPSFSFRNRVTCNTEQTRRANEHFFSTCLSVFFQMLNVLDFQSTANCAGLYKSGKTTSGVYSIDPDGSGAFDVYCDQTTAGGGWVVFQKRQDGSVDFYRGWIDYKNGFGNLNGEFWLGLDKIHRLTKTKNKLRVDLMDTTGSTAYAEYNMFSVSSERTKYKLSLGTYSGRRRINCAMTYKGAWWYKYCHRSNLNGLYHHGKHSSYADGVHWYHWKGYNYSVKRAEMKIRPA</sequence>
<dbReference type="Gene3D" id="2.60.40.2080">
    <property type="match status" value="2"/>
</dbReference>
<dbReference type="Gene3D" id="3.90.215.10">
    <property type="entry name" value="Gamma Fibrinogen, chain A, domain 1"/>
    <property type="match status" value="1"/>
</dbReference>
<dbReference type="InterPro" id="IPR014716">
    <property type="entry name" value="Fibrinogen_a/b/g_C_1"/>
</dbReference>
<evidence type="ECO:0000256" key="3">
    <source>
        <dbReference type="ARBA" id="ARBA00022692"/>
    </source>
</evidence>
<dbReference type="GO" id="GO:0048731">
    <property type="term" value="P:system development"/>
    <property type="evidence" value="ECO:0007669"/>
    <property type="project" value="UniProtKB-ARBA"/>
</dbReference>
<comment type="caution">
    <text evidence="17">The sequence shown here is derived from an EMBL/GenBank/DDBJ whole genome shotgun (WGS) entry which is preliminary data.</text>
</comment>
<keyword evidence="10" id="KW-0325">Glycoprotein</keyword>
<dbReference type="SMART" id="SM00034">
    <property type="entry name" value="CLECT"/>
    <property type="match status" value="1"/>
</dbReference>
<dbReference type="PANTHER" id="PTHR19143:SF458">
    <property type="entry name" value="FIBRINOGEN C-TERMINAL DOMAIN-CONTAINING PROTEIN-RELATED"/>
    <property type="match status" value="1"/>
</dbReference>
<evidence type="ECO:0000313" key="17">
    <source>
        <dbReference type="EMBL" id="CAH3104297.1"/>
    </source>
</evidence>
<keyword evidence="6" id="KW-0106">Calcium</keyword>
<keyword evidence="8 12" id="KW-0472">Membrane</keyword>
<evidence type="ECO:0000256" key="5">
    <source>
        <dbReference type="ARBA" id="ARBA00022737"/>
    </source>
</evidence>
<reference evidence="17 18" key="1">
    <citation type="submission" date="2022-05" db="EMBL/GenBank/DDBJ databases">
        <authorList>
            <consortium name="Genoscope - CEA"/>
            <person name="William W."/>
        </authorList>
    </citation>
    <scope>NUCLEOTIDE SEQUENCE [LARGE SCALE GENOMIC DNA]</scope>
</reference>
<dbReference type="InterPro" id="IPR037221">
    <property type="entry name" value="H-type_lectin_dom_sf"/>
</dbReference>
<dbReference type="NCBIfam" id="NF040941">
    <property type="entry name" value="GGGWT_bact"/>
    <property type="match status" value="1"/>
</dbReference>
<dbReference type="PROSITE" id="PS00615">
    <property type="entry name" value="C_TYPE_LECTIN_1"/>
    <property type="match status" value="1"/>
</dbReference>
<dbReference type="PANTHER" id="PTHR19143">
    <property type="entry name" value="FIBRINOGEN/TENASCIN/ANGIOPOEITIN"/>
    <property type="match status" value="1"/>
</dbReference>
<dbReference type="InterPro" id="IPR002181">
    <property type="entry name" value="Fibrinogen_a/b/g_C_dom"/>
</dbReference>
<dbReference type="CDD" id="cd00054">
    <property type="entry name" value="EGF_CA"/>
    <property type="match status" value="2"/>
</dbReference>
<accession>A0AAU9W9X0</accession>
<dbReference type="SUPFAM" id="SSF57196">
    <property type="entry name" value="EGF/Laminin"/>
    <property type="match status" value="2"/>
</dbReference>
<dbReference type="InterPro" id="IPR049883">
    <property type="entry name" value="NOTCH1_EGF-like"/>
</dbReference>
<evidence type="ECO:0000256" key="1">
    <source>
        <dbReference type="ARBA" id="ARBA00004479"/>
    </source>
</evidence>
<keyword evidence="2 11" id="KW-0245">EGF-like domain</keyword>
<dbReference type="InterPro" id="IPR020837">
    <property type="entry name" value="Fibrinogen_CS"/>
</dbReference>
<dbReference type="GO" id="GO:0005615">
    <property type="term" value="C:extracellular space"/>
    <property type="evidence" value="ECO:0007669"/>
    <property type="project" value="TreeGrafter"/>
</dbReference>
<dbReference type="InterPro" id="IPR001304">
    <property type="entry name" value="C-type_lectin-like"/>
</dbReference>
<dbReference type="Gene3D" id="3.10.100.10">
    <property type="entry name" value="Mannose-Binding Protein A, subunit A"/>
    <property type="match status" value="1"/>
</dbReference>
<dbReference type="PROSITE" id="PS51406">
    <property type="entry name" value="FIBRINOGEN_C_2"/>
    <property type="match status" value="1"/>
</dbReference>
<dbReference type="InterPro" id="IPR002350">
    <property type="entry name" value="Kazal_dom"/>
</dbReference>
<dbReference type="GO" id="GO:0005509">
    <property type="term" value="F:calcium ion binding"/>
    <property type="evidence" value="ECO:0007669"/>
    <property type="project" value="InterPro"/>
</dbReference>
<evidence type="ECO:0000259" key="15">
    <source>
        <dbReference type="PROSITE" id="PS51406"/>
    </source>
</evidence>
<name>A0AAU9W9X0_9CNID</name>
<protein>
    <submittedName>
        <fullName evidence="17">Uncharacterized protein</fullName>
    </submittedName>
</protein>
<dbReference type="SMART" id="SM00280">
    <property type="entry name" value="KAZAL"/>
    <property type="match status" value="1"/>
</dbReference>